<reference evidence="2" key="2">
    <citation type="submission" date="2023-05" db="EMBL/GenBank/DDBJ databases">
        <authorList>
            <person name="Fouks B."/>
        </authorList>
    </citation>
    <scope>NUCLEOTIDE SEQUENCE</scope>
    <source>
        <strain evidence="2">Stay&amp;Tobe</strain>
        <tissue evidence="2">Testes</tissue>
    </source>
</reference>
<keyword evidence="3" id="KW-1185">Reference proteome</keyword>
<accession>A0AAD8EAT3</accession>
<keyword evidence="1" id="KW-1133">Transmembrane helix</keyword>
<sequence>TQKFRFMDCAYSFLMLFMFYLIAISKFDFFHSSLSEFFHPFYIKHILEERSSHHPVAPGSVEQD</sequence>
<dbReference type="EMBL" id="JASPKZ010007697">
    <property type="protein sequence ID" value="KAJ9582972.1"/>
    <property type="molecule type" value="Genomic_DNA"/>
</dbReference>
<proteinExistence type="predicted"/>
<evidence type="ECO:0000256" key="1">
    <source>
        <dbReference type="SAM" id="Phobius"/>
    </source>
</evidence>
<keyword evidence="1" id="KW-0812">Transmembrane</keyword>
<feature type="non-terminal residue" evidence="2">
    <location>
        <position position="1"/>
    </location>
</feature>
<evidence type="ECO:0000313" key="2">
    <source>
        <dbReference type="EMBL" id="KAJ9582972.1"/>
    </source>
</evidence>
<comment type="caution">
    <text evidence="2">The sequence shown here is derived from an EMBL/GenBank/DDBJ whole genome shotgun (WGS) entry which is preliminary data.</text>
</comment>
<evidence type="ECO:0000313" key="3">
    <source>
        <dbReference type="Proteomes" id="UP001233999"/>
    </source>
</evidence>
<protein>
    <submittedName>
        <fullName evidence="2">Uncharacterized protein</fullName>
    </submittedName>
</protein>
<dbReference type="Proteomes" id="UP001233999">
    <property type="component" value="Unassembled WGS sequence"/>
</dbReference>
<organism evidence="2 3">
    <name type="scientific">Diploptera punctata</name>
    <name type="common">Pacific beetle cockroach</name>
    <dbReference type="NCBI Taxonomy" id="6984"/>
    <lineage>
        <taxon>Eukaryota</taxon>
        <taxon>Metazoa</taxon>
        <taxon>Ecdysozoa</taxon>
        <taxon>Arthropoda</taxon>
        <taxon>Hexapoda</taxon>
        <taxon>Insecta</taxon>
        <taxon>Pterygota</taxon>
        <taxon>Neoptera</taxon>
        <taxon>Polyneoptera</taxon>
        <taxon>Dictyoptera</taxon>
        <taxon>Blattodea</taxon>
        <taxon>Blaberoidea</taxon>
        <taxon>Blaberidae</taxon>
        <taxon>Diplopterinae</taxon>
        <taxon>Diploptera</taxon>
    </lineage>
</organism>
<name>A0AAD8EAT3_DIPPU</name>
<feature type="transmembrane region" description="Helical" evidence="1">
    <location>
        <begin position="9"/>
        <end position="27"/>
    </location>
</feature>
<gene>
    <name evidence="2" type="ORF">L9F63_022685</name>
</gene>
<dbReference type="AlphaFoldDB" id="A0AAD8EAT3"/>
<reference evidence="2" key="1">
    <citation type="journal article" date="2023" name="IScience">
        <title>Live-bearing cockroach genome reveals convergent evolutionary mechanisms linked to viviparity in insects and beyond.</title>
        <authorList>
            <person name="Fouks B."/>
            <person name="Harrison M.C."/>
            <person name="Mikhailova A.A."/>
            <person name="Marchal E."/>
            <person name="English S."/>
            <person name="Carruthers M."/>
            <person name="Jennings E.C."/>
            <person name="Chiamaka E.L."/>
            <person name="Frigard R.A."/>
            <person name="Pippel M."/>
            <person name="Attardo G.M."/>
            <person name="Benoit J.B."/>
            <person name="Bornberg-Bauer E."/>
            <person name="Tobe S.S."/>
        </authorList>
    </citation>
    <scope>NUCLEOTIDE SEQUENCE</scope>
    <source>
        <strain evidence="2">Stay&amp;Tobe</strain>
    </source>
</reference>
<feature type="non-terminal residue" evidence="2">
    <location>
        <position position="64"/>
    </location>
</feature>
<keyword evidence="1" id="KW-0472">Membrane</keyword>